<evidence type="ECO:0000313" key="3">
    <source>
        <dbReference type="Proteomes" id="UP000824175"/>
    </source>
</evidence>
<dbReference type="EMBL" id="DVMJ01000065">
    <property type="protein sequence ID" value="HIU13974.1"/>
    <property type="molecule type" value="Genomic_DNA"/>
</dbReference>
<name>A0A9D1L0P5_9FIRM</name>
<sequence length="356" mass="41070">MEEYISAFQFEGDIVEVSPYGNGHINDTYYVATTENEYIVQRINHYVFKDPALLMRNYRLVTDYLKAIITRQHKDPSRETLTIIPTKDNQDFYQAPNGNYYRAILFIPNTVSLETITNAQDFYKTGLAFGHFQALLKDFDASQLEETIPHFHHTPSRYQTFLNVYAQAEKSKIATAKKEIDFVLAHEEDARTLYEMYTRHELPLRVTHNDTKLNNILFDKTSMEPLCIIDLDTVMPGLVGYDFGDAIRSGATFAKEDETDLTLVKLELDLYEAFTRGFIEGAQGILTAAEVASLPLAAKTMIFECGIRFLTDYLEGDVYFKTDYPLHNLVRTRTQFKLVEEIEKNWAKLQKLTQSH</sequence>
<protein>
    <submittedName>
        <fullName evidence="2">Aminoglycoside phosphotransferase family protein</fullName>
    </submittedName>
</protein>
<dbReference type="Pfam" id="PF01636">
    <property type="entry name" value="APH"/>
    <property type="match status" value="1"/>
</dbReference>
<dbReference type="SUPFAM" id="SSF56112">
    <property type="entry name" value="Protein kinase-like (PK-like)"/>
    <property type="match status" value="1"/>
</dbReference>
<dbReference type="Gene3D" id="3.90.1200.10">
    <property type="match status" value="1"/>
</dbReference>
<dbReference type="AlphaFoldDB" id="A0A9D1L0P5"/>
<evidence type="ECO:0000313" key="2">
    <source>
        <dbReference type="EMBL" id="HIU13974.1"/>
    </source>
</evidence>
<dbReference type="Proteomes" id="UP000824175">
    <property type="component" value="Unassembled WGS sequence"/>
</dbReference>
<reference evidence="2" key="1">
    <citation type="submission" date="2020-10" db="EMBL/GenBank/DDBJ databases">
        <authorList>
            <person name="Gilroy R."/>
        </authorList>
    </citation>
    <scope>NUCLEOTIDE SEQUENCE</scope>
    <source>
        <strain evidence="2">CHK195-11698</strain>
    </source>
</reference>
<dbReference type="InterPro" id="IPR011009">
    <property type="entry name" value="Kinase-like_dom_sf"/>
</dbReference>
<dbReference type="PANTHER" id="PTHR21064">
    <property type="entry name" value="AMINOGLYCOSIDE PHOSPHOTRANSFERASE DOMAIN-CONTAINING PROTEIN-RELATED"/>
    <property type="match status" value="1"/>
</dbReference>
<proteinExistence type="predicted"/>
<dbReference type="InterPro" id="IPR002575">
    <property type="entry name" value="Aminoglycoside_PTrfase"/>
</dbReference>
<dbReference type="PANTHER" id="PTHR21064:SF5">
    <property type="entry name" value="SLR1880 PROTEIN"/>
    <property type="match status" value="1"/>
</dbReference>
<comment type="caution">
    <text evidence="2">The sequence shown here is derived from an EMBL/GenBank/DDBJ whole genome shotgun (WGS) entry which is preliminary data.</text>
</comment>
<accession>A0A9D1L0P5</accession>
<evidence type="ECO:0000259" key="1">
    <source>
        <dbReference type="Pfam" id="PF01636"/>
    </source>
</evidence>
<organism evidence="2 3">
    <name type="scientific">Candidatus Fimiplasma intestinipullorum</name>
    <dbReference type="NCBI Taxonomy" id="2840825"/>
    <lineage>
        <taxon>Bacteria</taxon>
        <taxon>Bacillati</taxon>
        <taxon>Bacillota</taxon>
        <taxon>Clostridia</taxon>
        <taxon>Eubacteriales</taxon>
        <taxon>Candidatus Fimiplasma</taxon>
    </lineage>
</organism>
<dbReference type="InterPro" id="IPR050249">
    <property type="entry name" value="Pseudomonas-type_ThrB"/>
</dbReference>
<feature type="domain" description="Aminoglycoside phosphotransferase" evidence="1">
    <location>
        <begin position="17"/>
        <end position="264"/>
    </location>
</feature>
<gene>
    <name evidence="2" type="ORF">IAD15_07895</name>
</gene>
<reference evidence="2" key="2">
    <citation type="journal article" date="2021" name="PeerJ">
        <title>Extensive microbial diversity within the chicken gut microbiome revealed by metagenomics and culture.</title>
        <authorList>
            <person name="Gilroy R."/>
            <person name="Ravi A."/>
            <person name="Getino M."/>
            <person name="Pursley I."/>
            <person name="Horton D.L."/>
            <person name="Alikhan N.F."/>
            <person name="Baker D."/>
            <person name="Gharbi K."/>
            <person name="Hall N."/>
            <person name="Watson M."/>
            <person name="Adriaenssens E.M."/>
            <person name="Foster-Nyarko E."/>
            <person name="Jarju S."/>
            <person name="Secka A."/>
            <person name="Antonio M."/>
            <person name="Oren A."/>
            <person name="Chaudhuri R.R."/>
            <person name="La Ragione R."/>
            <person name="Hildebrand F."/>
            <person name="Pallen M.J."/>
        </authorList>
    </citation>
    <scope>NUCLEOTIDE SEQUENCE</scope>
    <source>
        <strain evidence="2">CHK195-11698</strain>
    </source>
</reference>